<gene>
    <name evidence="9" type="ORF">NW74_01110</name>
</gene>
<evidence type="ECO:0000256" key="6">
    <source>
        <dbReference type="RuleBase" id="RU368091"/>
    </source>
</evidence>
<comment type="function">
    <text evidence="6">Has oligopeptidase activity and degrades a variety of small bioactive peptides.</text>
</comment>
<dbReference type="KEGG" id="pmic:NW74_01110"/>
<dbReference type="Proteomes" id="UP000031386">
    <property type="component" value="Chromosome"/>
</dbReference>
<evidence type="ECO:0000256" key="5">
    <source>
        <dbReference type="ARBA" id="ARBA00023049"/>
    </source>
</evidence>
<evidence type="ECO:0000313" key="9">
    <source>
        <dbReference type="EMBL" id="AIZ36060.1"/>
    </source>
</evidence>
<sequence length="582" mass="68242">MEKYNWSLEKIYKNVDEARAEIKLCDEFIEKIVKEEKSVKNLKNIMELSEKASRLVEKLYTYSYMKRDEDSRVPEAQKLALEVTSLGSRFGSATAFFDPFLMSLSDEELENFYKEGDNEKYRIHFENILRFKPHTLSADEEKLLANCSEMERTGQNSFYMLSYADMDYGNIESKGGEKLTPANFNTFLLDENEEVRKEAFDKMYKTVSNFKNTYATTLYSAIKNLTTLAKVKHYPSARYMELFQDCVPETVYDSLIESIEEYLPSLHKYYGLRKKALKKDKQYMWDVSINLEKEFDQKYPYEKARELITEGLKPLGEDYIEVLNRGFDDRWVDVYPREGKAGGAYSWGSFDTDPYILMNYTDTLDSMFTLAHEFGHSMHSYYSKSDNDYLYAQYKIFVAEVASTFNELTLLDYLLKNVKNKNEKIYILNYYINMFIGTVFRQTMFAEFEKNTHLEVEAGNALTADDFTRIMSELNDKYYGENVEKSELASYLWARIPHFYTNFYVYKYATSFCAASFLSSRVVKGDKEALKSYRNFLKDGCRHQPIEQLRAAGIDMEDKNSINKALDVFKDLVDELEKELEA</sequence>
<dbReference type="GO" id="GO:0004222">
    <property type="term" value="F:metalloendopeptidase activity"/>
    <property type="evidence" value="ECO:0007669"/>
    <property type="project" value="UniProtKB-UniRule"/>
</dbReference>
<evidence type="ECO:0000256" key="3">
    <source>
        <dbReference type="ARBA" id="ARBA00022801"/>
    </source>
</evidence>
<dbReference type="CDD" id="cd09608">
    <property type="entry name" value="M3B_PepF"/>
    <property type="match status" value="1"/>
</dbReference>
<dbReference type="InterPro" id="IPR001567">
    <property type="entry name" value="Pept_M3A_M3B_dom"/>
</dbReference>
<dbReference type="SUPFAM" id="SSF55486">
    <property type="entry name" value="Metalloproteases ('zincins'), catalytic domain"/>
    <property type="match status" value="1"/>
</dbReference>
<dbReference type="EC" id="3.4.24.-" evidence="6"/>
<dbReference type="Gene3D" id="1.10.1370.20">
    <property type="entry name" value="Oligoendopeptidase f, C-terminal domain"/>
    <property type="match status" value="1"/>
</dbReference>
<keyword evidence="10" id="KW-1185">Reference proteome</keyword>
<dbReference type="STRING" id="33033.NW74_01110"/>
<name>A0A0B4RZZ0_9FIRM</name>
<dbReference type="Gene3D" id="1.10.287.830">
    <property type="entry name" value="putative peptidase helix hairpin domain like"/>
    <property type="match status" value="1"/>
</dbReference>
<dbReference type="PANTHER" id="PTHR11804:SF84">
    <property type="entry name" value="SACCHAROLYSIN"/>
    <property type="match status" value="1"/>
</dbReference>
<dbReference type="AlphaFoldDB" id="A0A0B4RZZ0"/>
<evidence type="ECO:0000259" key="7">
    <source>
        <dbReference type="Pfam" id="PF01432"/>
    </source>
</evidence>
<evidence type="ECO:0000256" key="2">
    <source>
        <dbReference type="ARBA" id="ARBA00022723"/>
    </source>
</evidence>
<dbReference type="Pfam" id="PF01432">
    <property type="entry name" value="Peptidase_M3"/>
    <property type="match status" value="1"/>
</dbReference>
<feature type="domain" description="Peptidase M3A/M3B catalytic" evidence="7">
    <location>
        <begin position="190"/>
        <end position="566"/>
    </location>
</feature>
<dbReference type="Gene3D" id="1.20.140.70">
    <property type="entry name" value="Oligopeptidase f, N-terminal domain"/>
    <property type="match status" value="1"/>
</dbReference>
<keyword evidence="1 6" id="KW-0645">Protease</keyword>
<feature type="domain" description="Oligopeptidase F N-terminal" evidence="8">
    <location>
        <begin position="101"/>
        <end position="167"/>
    </location>
</feature>
<dbReference type="GO" id="GO:0006518">
    <property type="term" value="P:peptide metabolic process"/>
    <property type="evidence" value="ECO:0007669"/>
    <property type="project" value="TreeGrafter"/>
</dbReference>
<proteinExistence type="inferred from homology"/>
<comment type="similarity">
    <text evidence="6">Belongs to the peptidase M3B family.</text>
</comment>
<keyword evidence="4 6" id="KW-0862">Zinc</keyword>
<dbReference type="NCBIfam" id="TIGR00181">
    <property type="entry name" value="pepF"/>
    <property type="match status" value="1"/>
</dbReference>
<dbReference type="PANTHER" id="PTHR11804">
    <property type="entry name" value="PROTEASE M3 THIMET OLIGOPEPTIDASE-RELATED"/>
    <property type="match status" value="1"/>
</dbReference>
<dbReference type="OrthoDB" id="9766487at2"/>
<comment type="cofactor">
    <cofactor evidence="6">
        <name>Zn(2+)</name>
        <dbReference type="ChEBI" id="CHEBI:29105"/>
    </cofactor>
    <text evidence="6">Binds 1 zinc ion.</text>
</comment>
<dbReference type="GO" id="GO:0046872">
    <property type="term" value="F:metal ion binding"/>
    <property type="evidence" value="ECO:0007669"/>
    <property type="project" value="UniProtKB-UniRule"/>
</dbReference>
<evidence type="ECO:0000259" key="8">
    <source>
        <dbReference type="Pfam" id="PF08439"/>
    </source>
</evidence>
<keyword evidence="2 6" id="KW-0479">Metal-binding</keyword>
<dbReference type="InterPro" id="IPR004438">
    <property type="entry name" value="Peptidase_M3B"/>
</dbReference>
<dbReference type="InterPro" id="IPR013647">
    <property type="entry name" value="OligopepF_N_dom"/>
</dbReference>
<evidence type="ECO:0000256" key="4">
    <source>
        <dbReference type="ARBA" id="ARBA00022833"/>
    </source>
</evidence>
<accession>A0A0B4RZZ0</accession>
<dbReference type="Pfam" id="PF08439">
    <property type="entry name" value="Peptidase_M3_N"/>
    <property type="match status" value="1"/>
</dbReference>
<reference evidence="9 10" key="1">
    <citation type="submission" date="2014-10" db="EMBL/GenBank/DDBJ databases">
        <title>Complete genome sequence of Parvimonas micra KCOM 1535 (= ChDC B708).</title>
        <authorList>
            <person name="Kook J.-K."/>
            <person name="Park S.-N."/>
            <person name="Lim Y.K."/>
            <person name="Roh H."/>
        </authorList>
    </citation>
    <scope>NUCLEOTIDE SEQUENCE [LARGE SCALE GENOMIC DNA]</scope>
    <source>
        <strain evidence="10">KCOM 1535 / ChDC B708</strain>
    </source>
</reference>
<protein>
    <recommendedName>
        <fullName evidence="6">Oligopeptidase F</fullName>
        <ecNumber evidence="6">3.4.24.-</ecNumber>
    </recommendedName>
</protein>
<dbReference type="InterPro" id="IPR045090">
    <property type="entry name" value="Pept_M3A_M3B"/>
</dbReference>
<keyword evidence="5 6" id="KW-0482">Metalloprotease</keyword>
<dbReference type="InterPro" id="IPR042088">
    <property type="entry name" value="OligoPept_F_C"/>
</dbReference>
<dbReference type="EMBL" id="CP009761">
    <property type="protein sequence ID" value="AIZ36060.1"/>
    <property type="molecule type" value="Genomic_DNA"/>
</dbReference>
<keyword evidence="3 6" id="KW-0378">Hydrolase</keyword>
<evidence type="ECO:0000256" key="1">
    <source>
        <dbReference type="ARBA" id="ARBA00022670"/>
    </source>
</evidence>
<dbReference type="RefSeq" id="WP_041953429.1">
    <property type="nucleotide sequence ID" value="NZ_CP009761.1"/>
</dbReference>
<organism evidence="9 10">
    <name type="scientific">Parvimonas micra</name>
    <dbReference type="NCBI Taxonomy" id="33033"/>
    <lineage>
        <taxon>Bacteria</taxon>
        <taxon>Bacillati</taxon>
        <taxon>Bacillota</taxon>
        <taxon>Tissierellia</taxon>
        <taxon>Tissierellales</taxon>
        <taxon>Peptoniphilaceae</taxon>
        <taxon>Parvimonas</taxon>
    </lineage>
</organism>
<dbReference type="GO" id="GO:0006508">
    <property type="term" value="P:proteolysis"/>
    <property type="evidence" value="ECO:0007669"/>
    <property type="project" value="UniProtKB-KW"/>
</dbReference>
<evidence type="ECO:0000313" key="10">
    <source>
        <dbReference type="Proteomes" id="UP000031386"/>
    </source>
</evidence>